<dbReference type="Gene3D" id="1.20.140.100">
    <property type="entry name" value="Dynein heavy chain, N-terminal domain 2"/>
    <property type="match status" value="1"/>
</dbReference>
<dbReference type="FunFam" id="1.20.920.30:FF:000005">
    <property type="entry name" value="Dynein, axonemal, heavy chain 2"/>
    <property type="match status" value="1"/>
</dbReference>
<keyword evidence="3" id="KW-0963">Cytoplasm</keyword>
<dbReference type="InterPro" id="IPR043160">
    <property type="entry name" value="Dynein_C_barrel"/>
</dbReference>
<evidence type="ECO:0000256" key="13">
    <source>
        <dbReference type="SAM" id="Coils"/>
    </source>
</evidence>
<dbReference type="InterPro" id="IPR035706">
    <property type="entry name" value="AAA_9"/>
</dbReference>
<dbReference type="Pfam" id="PF12777">
    <property type="entry name" value="MT"/>
    <property type="match status" value="1"/>
</dbReference>
<evidence type="ECO:0000256" key="5">
    <source>
        <dbReference type="ARBA" id="ARBA00022741"/>
    </source>
</evidence>
<evidence type="ECO:0000256" key="1">
    <source>
        <dbReference type="ARBA" id="ARBA00004430"/>
    </source>
</evidence>
<dbReference type="InterPro" id="IPR024317">
    <property type="entry name" value="Dynein_heavy_chain_D4_dom"/>
</dbReference>
<dbReference type="Pfam" id="PF18199">
    <property type="entry name" value="Dynein_C"/>
    <property type="match status" value="1"/>
</dbReference>
<dbReference type="Pfam" id="PF18198">
    <property type="entry name" value="AAA_lid_11"/>
    <property type="match status" value="1"/>
</dbReference>
<dbReference type="FunFam" id="1.10.8.710:FF:000004">
    <property type="entry name" value="Dynein axonemal heavy chain 6"/>
    <property type="match status" value="1"/>
</dbReference>
<feature type="region of interest" description="Disordered" evidence="14">
    <location>
        <begin position="470"/>
        <end position="501"/>
    </location>
</feature>
<dbReference type="Gene3D" id="1.10.472.130">
    <property type="match status" value="1"/>
</dbReference>
<feature type="compositionally biased region" description="Polar residues" evidence="14">
    <location>
        <begin position="473"/>
        <end position="487"/>
    </location>
</feature>
<keyword evidence="17" id="KW-1185">Reference proteome</keyword>
<feature type="domain" description="AAA+ ATPase" evidence="15">
    <location>
        <begin position="1483"/>
        <end position="1621"/>
    </location>
</feature>
<dbReference type="FunFam" id="1.20.140.100:FF:000004">
    <property type="entry name" value="Dynein axonemal heavy chain 6"/>
    <property type="match status" value="1"/>
</dbReference>
<dbReference type="Pfam" id="PF12781">
    <property type="entry name" value="AAA_9"/>
    <property type="match status" value="1"/>
</dbReference>
<evidence type="ECO:0000256" key="12">
    <source>
        <dbReference type="ARBA" id="ARBA00023273"/>
    </source>
</evidence>
<protein>
    <submittedName>
        <fullName evidence="16">Dynein heavy chain</fullName>
    </submittedName>
</protein>
<evidence type="ECO:0000256" key="11">
    <source>
        <dbReference type="ARBA" id="ARBA00023212"/>
    </source>
</evidence>
<dbReference type="InterPro" id="IPR042228">
    <property type="entry name" value="Dynein_linker_3"/>
</dbReference>
<dbReference type="Gene3D" id="1.10.287.2620">
    <property type="match status" value="1"/>
</dbReference>
<keyword evidence="5" id="KW-0547">Nucleotide-binding</keyword>
<evidence type="ECO:0000259" key="15">
    <source>
        <dbReference type="SMART" id="SM00382"/>
    </source>
</evidence>
<keyword evidence="6" id="KW-0067">ATP-binding</keyword>
<dbReference type="Gene3D" id="1.20.58.1120">
    <property type="match status" value="1"/>
</dbReference>
<dbReference type="GO" id="GO:0030286">
    <property type="term" value="C:dynein complex"/>
    <property type="evidence" value="ECO:0007669"/>
    <property type="project" value="UniProtKB-KW"/>
</dbReference>
<evidence type="ECO:0000313" key="16">
    <source>
        <dbReference type="EMBL" id="KAG5187234.1"/>
    </source>
</evidence>
<reference evidence="16" key="1">
    <citation type="submission" date="2021-02" db="EMBL/GenBank/DDBJ databases">
        <title>First Annotated Genome of the Yellow-green Alga Tribonema minus.</title>
        <authorList>
            <person name="Mahan K.M."/>
        </authorList>
    </citation>
    <scope>NUCLEOTIDE SEQUENCE</scope>
    <source>
        <strain evidence="16">UTEX B ZZ1240</strain>
    </source>
</reference>
<dbReference type="FunFam" id="1.10.8.720:FF:000001">
    <property type="entry name" value="dynein heavy chain 7, axonemal"/>
    <property type="match status" value="1"/>
</dbReference>
<dbReference type="GO" id="GO:0005524">
    <property type="term" value="F:ATP binding"/>
    <property type="evidence" value="ECO:0007669"/>
    <property type="project" value="UniProtKB-KW"/>
</dbReference>
<dbReference type="FunFam" id="3.40.50.300:FF:002141">
    <property type="entry name" value="Dynein heavy chain"/>
    <property type="match status" value="1"/>
</dbReference>
<feature type="compositionally biased region" description="Low complexity" evidence="14">
    <location>
        <begin position="152"/>
        <end position="168"/>
    </location>
</feature>
<evidence type="ECO:0000256" key="8">
    <source>
        <dbReference type="ARBA" id="ARBA00023054"/>
    </source>
</evidence>
<dbReference type="FunFam" id="3.10.490.20:FF:000005">
    <property type="entry name" value="Dynein axonemal heavy chain 6"/>
    <property type="match status" value="1"/>
</dbReference>
<dbReference type="Gene3D" id="1.10.8.710">
    <property type="match status" value="1"/>
</dbReference>
<dbReference type="Gene3D" id="6.10.140.1060">
    <property type="match status" value="1"/>
</dbReference>
<dbReference type="Gene3D" id="3.40.50.300">
    <property type="entry name" value="P-loop containing nucleotide triphosphate hydrolases"/>
    <property type="match status" value="5"/>
</dbReference>
<dbReference type="FunFam" id="1.20.920.20:FF:000001">
    <property type="entry name" value="dynein heavy chain 2, axonemal"/>
    <property type="match status" value="1"/>
</dbReference>
<evidence type="ECO:0000256" key="9">
    <source>
        <dbReference type="ARBA" id="ARBA00023069"/>
    </source>
</evidence>
<organism evidence="16 17">
    <name type="scientific">Tribonema minus</name>
    <dbReference type="NCBI Taxonomy" id="303371"/>
    <lineage>
        <taxon>Eukaryota</taxon>
        <taxon>Sar</taxon>
        <taxon>Stramenopiles</taxon>
        <taxon>Ochrophyta</taxon>
        <taxon>PX clade</taxon>
        <taxon>Xanthophyceae</taxon>
        <taxon>Tribonematales</taxon>
        <taxon>Tribonemataceae</taxon>
        <taxon>Tribonema</taxon>
    </lineage>
</organism>
<feature type="domain" description="AAA+ ATPase" evidence="15">
    <location>
        <begin position="2113"/>
        <end position="2299"/>
    </location>
</feature>
<dbReference type="FunFam" id="3.40.50.300:FF:000063">
    <property type="entry name" value="dynein heavy chain 6, axonemal"/>
    <property type="match status" value="1"/>
</dbReference>
<keyword evidence="11" id="KW-0206">Cytoskeleton</keyword>
<dbReference type="Gene3D" id="3.20.180.20">
    <property type="entry name" value="Dynein heavy chain, N-terminal domain 2"/>
    <property type="match status" value="1"/>
</dbReference>
<dbReference type="PANTHER" id="PTHR22878">
    <property type="entry name" value="DYNEIN HEAVY CHAIN 6, AXONEMAL-LIKE-RELATED"/>
    <property type="match status" value="1"/>
</dbReference>
<evidence type="ECO:0000256" key="14">
    <source>
        <dbReference type="SAM" id="MobiDB-lite"/>
    </source>
</evidence>
<dbReference type="Pfam" id="PF17852">
    <property type="entry name" value="Dynein_AAA_lid"/>
    <property type="match status" value="1"/>
</dbReference>
<comment type="caution">
    <text evidence="16">The sequence shown here is derived from an EMBL/GenBank/DDBJ whole genome shotgun (WGS) entry which is preliminary data.</text>
</comment>
<dbReference type="GO" id="GO:0008569">
    <property type="term" value="F:minus-end-directed microtubule motor activity"/>
    <property type="evidence" value="ECO:0007669"/>
    <property type="project" value="InterPro"/>
</dbReference>
<dbReference type="Gene3D" id="1.20.920.20">
    <property type="match status" value="1"/>
</dbReference>
<dbReference type="Pfam" id="PF12780">
    <property type="entry name" value="AAA_8"/>
    <property type="match status" value="1"/>
</dbReference>
<dbReference type="InterPro" id="IPR041589">
    <property type="entry name" value="DNAH3_AAA_lid_1"/>
</dbReference>
<dbReference type="FunFam" id="1.20.58.1120:FF:000001">
    <property type="entry name" value="dynein heavy chain 2, axonemal"/>
    <property type="match status" value="1"/>
</dbReference>
<dbReference type="InterPro" id="IPR024743">
    <property type="entry name" value="Dynein_HC_stalk"/>
</dbReference>
<keyword evidence="8 13" id="KW-0175">Coiled coil</keyword>
<sequence length="4189" mass="466064">MEGTARTDLGADAASAHDELASRLYAKRGHRHVKLAPNSPPRHVQSTASLESVYKQQASESEPLIAKLLRKPQALGANKSQQTLATACGSSTRGESKGNSILMPKASHLHQTAPAAMLAGPDVESGAGDSSGRSQARAIRQGGKMQKGGQGTKTLQGQQPQAAPYGATGKWGTGGGSAIRAAEGSFVASLGLSEEQYLDLFRNDGHFLYLSQKPGIDSTSYNLQVSTSFDCRKAHLQDVYYTLSQAGITRFKQGESDFTTLERWDREYALFHRIQTIPFFEKYRRWKSFVVWKKAIKTTKFRTASDAIQNHLFSFNPSLRRALYAIRKECVDVGRQRLFAMQPGDGSCGTTTLQAFLQRQTAAQQLVAKQLQQLSDKVHSTVQASTEEVVEEFLRDNNIVMDHKMTFMERASLRAECRRLTRFLRLIDLSVIDTLRDLVLDSTEEAAAFVSERNTCQIIYAPEAGVGARTAGGNVTTRQRGSANQQADKGGEMTGGAPAGQRTVVPAGGTSASGMTEPLFQVHAEFQEDGSCVVVPAQEEFAEAFQQVIQFGLAVVGIPRRVLTSEELSAYVMAESSESAEDATREEVSVQEMVIGDDRFELINSKIFKSLDVAFKQVEDHITVFEPYRQTYAENRRYTASIAVNLKDVPLEVYRSEIDKYLGMARNFERIPVSAVVGIMQVESGNMRACLMPSPSECLLAVKELLPVLMERTASDLLDNLGAVIPVIGGGVTTVEGFVRKKKAVTAAHADMEAHKCAQKRLQDMAALMLDYKWPLPDSEKAHLVMIEEHMNALESGVQVAESVEEEETKRFAEHMKDEVPRLKKLVASVREDLDNAIISSTDSSADKVLGFLGQQAAVLASHKTRAAKLADYQAILGQPVDEYDVLDEAQADLTLKTKLWEGVKEWGQLTAVWLTTPFKKVDAAALEKYVTMYLRTCSQAAKGLPGNPVAKQLKGDVETFAPALPVVVNLRNDFLKERHWQRIHELVGFDILGQDELTLGDLLEKKVTDFHEDIANVATTAVQESVLEEMMAKVATRWEACELEVRPYKDVKDLFILGDVTEVVANLDDSLVTVNTVLSSRYVAGIRALVDTWRGKLVRVQEVIEEWLICQRNWIYLESIFSSPDIVRQLPAAAKVFAYVDKSWRHIMRLAADDPLVMKQGMVQGRKELFESHNAALDKVQKSLEEYLETKRAAFPRFYFLRQALVFSCKLLGCTTAEHHRLLSKRSIACLQFNDELLEILSQSKDPQAVQPHLRKCFDNLVLLDFGDKAGSVDIGAMVSSEGERVPLGRNLKARGYVEDWLTQVELRMRSSLHGFMKAGLLDYDTKPRSEWVTNHPGQIVATVAQMTWARETEKVLRSTSPLPAMRAWLKTYIAELTRLIVKIRGDLTSLERKIIVALVTTDVHARDIIEDLCDSQADSVQHFTWVQQLRYYWDMEVDNCIIRHSDAKIPYGYEYMGATSRLVITPLTDRCWLTLTGSFELKLGAAPAGPAGTGKTESSKDLAKAMGMLCVVFNCSDQIDYLMMAKLFRGLAQGGYWICLDEFNRIDIEVLSVIAQQLLVLREGRLMGKPNINFMGVQIGLKDHHVIVTMNPGYAGRTELPDNLQVCFRPVSMMVPNYALIAEIMLFAEGFADAKTLSRKMCKLYILCSEQLSQQPHYDYGLRAVKSVLVMAGTLKRAMPDVDEDLTLIRALVDSNVPKFLAEDLPLFAAIVQDLFPGKSVPVNDYGELSSAMDLQLARHGLQVVPRFSAKIIQLHETFQIRFGAVLVGPAGAGKTTCYRILAAVMTHLREQNSSNPIFQVVRTEVLNPKCITMGELYGEFSQLTQEWHDGLASTIMRRAVGDTTTDKKWTVFDGPIDALWIENMNTVLDDNMTLCLANGERIKLKSDMKMLFEVMDLAVASPATVSRIGVVYMTPTDLGWMPYVRSWTATLQVLNCPHNQPMVQRVLWLFVTFFQRGLDFQRKHCREPVECVDVQLATSLALILQSLLLSTDSTNSRIAALTETELLQLVDKLFAFAFTWSIGGSIDETQWEAMDQFTRDLFQEAGLPVGLPPSGTIYDFYVDLTAREFSPWASVVPAFEYNPALSYFQLVVPTVDTARYSYLFSRLIAQSKPIFITGATGTGKTVMVQSLLGSLAAEPEDGGQGLVHTTINFSAQTQSLVTQLTIEGKLEKKRKNLLGPAAGRKMLVVFVDDVNMPVVEEYGAQPPVELLRQFLDFKGFYDRDKLFWKDIADTLLLTAAAPPGGGRSRVTPRFTRHYNVFCVPQASASAMSLIFGSMLTGFLSRRFDPEIKKKATAVVDATIEVYTRISAELLPTPARFHYTFNLRDVSKVFQGILMVTSNKCQTPATFARLWLHECQRVFYDRLICTEDQQWFHKLAVELLTRHLQLSWSAEEVFLEDSPIVFCDFLRPGAEVSLYEECTDMAKLRQLLDDSLDEYNMVFANQMKLVFFADAVVHVVRISRILRQPRGNAMLVGVGGSGKQSLTRMASFVAGYECVQIEINRGYGSNEFRNDIKAMMMKAGILGKGITFLFTDTQIIVNTMMEDINNLLNSGEIPNLFQPEELDKVANDMLPVLRQLGIPETRDNCFMHFVLRVRDNLHIVLCMSPVGAALRVHCRNFPSLINCTTVDWFFPWPASALISVAQRFFETLPLPSDEVRAGLVGLCGEVHTSVASAAARFFAELRRQVYTTPKSYLDLISSYTAQLGTWQARIEEKAQQMVVGIAKLRETNSVVTGLQEELTKLEPVLEEKGAAAAVLLAQVEVDKAEAALVRERVSKEEAQVGKQAAEVAAVQADAQADLDVALPALEKALKALDSLTKADITEVKSFAKPPEAVQTVMEAVCVLFEMKPDWDSAKKLLGDSQFMDKLKGYDKDNIKETVLKKIKAYTANPSMQVDVVSKVSKAATGLCMFVHAMDVYSRVAKVVAPKKARVEEMSKILADANAVLESKRAELETVDARVAHLEQQCQETMEEKQRLADETDTTACRLERAEKLTSGLASEGIRWAASLEELSRQKVDVIGDAFLGCACVSYYGPFTGTYRDELISHWVQSVLSAGVPCSPKFSLVATLGSAVEVQEWQNMSLPTDKVSTDSAILVTKGTRWPLMIDPQSQAHRWIKNLHRKDGIEVTTMTNINLLRTLESCIRVGKPLLLEDIGEQLEPALEPILQRATFRQGTRLLIRIGDNSVDYDPNFKLYLTTKLANPHYLPETCIKVNVINFTVTMEGLEDQILGQVVAKERPDVEKRKTQLLLHMAEDRKQLQELEAKILDLLSKSTGNILDDEVLINTLADSKTTSSIIKERVEESEKTEVDINNARNGYRSAATRGSLVYFVISDLGTIDPMYQYSLQYYQALIDRCIDSSETSEDLATRLDKLITYTTSLVFDNICRGLFEKDKLLFSSLMCFQILRHAGRIPVQEWNIFLRGAPPRHHEHRRPIPDEKRLTQPQWDLLCELDEVLSAPPQAHAAAAGGSAAAHGDAKGGQDATAAATAHKSVSMCDSIAASWDAWCKWADASNGTGGGTPATRRLPDDLDDVLTDFQKLLVVKAFREDQLLAAIANFVGRNLGERFASSPSATMEDIYLDLDNKTPCIFILSKGADPTAMLLRFAAKMGYQDRMGMVSLGQGQGPYAAELIAQGTKTGNWVLLQNCMLAKSWMPALEQIVLALGENAGTNSPDFRLYLTSAPAPYFPVSILQNGVKMTNEPPKGVRANVSRSWGNLVKPEDWSSCPKPTQYKKLMVGLLFFHANVQERRKFGPLGWNILYAFDESDLQTSISVLSRFLREGDHVPWDALRFVTGHINYGGRVTDDWDRRCLMSILSIYLNENILRSDFKFSRSGVYYAPPAGSFEAVANYFNTLPAVDDPEIFGMHQNANVTFNMKESTSLMDIVISLQPRDSGSAGGTSNDDIIIALAADIEQQLPAILDADEAGPTTFVLQPNGLLCSLAIVLKQEMAKFNVLLTTMQATISELKKAIRGLVVMSLDLDKMYTSLLVNRVPMNWGRVSFASLKSLAAWVKDLVERVAFMRTWLQQGQPACFPLPVFFFPQGFMTGTLQTFSRKYQVAIDTLNFEYDILNEDPLQVESGPEDGVLCYGLWLEGARWHAETGRLQPSRQGEMYTQLPLIHFKPAAGHKPAPTDYQCPVYKTAERKGVLSTTGMSTNFVVAISLPTDLSPDTWVLYGVAALLNLT</sequence>
<dbReference type="Gene3D" id="1.10.8.1220">
    <property type="match status" value="1"/>
</dbReference>
<dbReference type="Gene3D" id="3.10.490.20">
    <property type="match status" value="1"/>
</dbReference>
<dbReference type="InterPro" id="IPR042222">
    <property type="entry name" value="Dynein_2_N"/>
</dbReference>
<feature type="coiled-coil region" evidence="13">
    <location>
        <begin position="3249"/>
        <end position="3276"/>
    </location>
</feature>
<comment type="similarity">
    <text evidence="2">Belongs to the dynein heavy chain family.</text>
</comment>
<dbReference type="Gene3D" id="1.20.920.30">
    <property type="match status" value="1"/>
</dbReference>
<dbReference type="InterPro" id="IPR035699">
    <property type="entry name" value="AAA_6"/>
</dbReference>
<keyword evidence="12" id="KW-0966">Cell projection</keyword>
<dbReference type="Pfam" id="PF03028">
    <property type="entry name" value="Dynein_heavy"/>
    <property type="match status" value="1"/>
</dbReference>
<dbReference type="Pfam" id="PF12775">
    <property type="entry name" value="AAA_7"/>
    <property type="match status" value="1"/>
</dbReference>
<dbReference type="InterPro" id="IPR004273">
    <property type="entry name" value="Dynein_heavy_D6_P-loop"/>
</dbReference>
<evidence type="ECO:0000256" key="2">
    <source>
        <dbReference type="ARBA" id="ARBA00008887"/>
    </source>
</evidence>
<dbReference type="GO" id="GO:0007018">
    <property type="term" value="P:microtubule-based movement"/>
    <property type="evidence" value="ECO:0007669"/>
    <property type="project" value="InterPro"/>
</dbReference>
<feature type="region of interest" description="Disordered" evidence="14">
    <location>
        <begin position="119"/>
        <end position="169"/>
    </location>
</feature>
<dbReference type="Gene3D" id="1.20.1270.280">
    <property type="match status" value="1"/>
</dbReference>
<dbReference type="OrthoDB" id="5593012at2759"/>
<keyword evidence="9" id="KW-0969">Cilium</keyword>
<dbReference type="InterPro" id="IPR013602">
    <property type="entry name" value="Dynein_heavy_linker"/>
</dbReference>
<dbReference type="Pfam" id="PF08393">
    <property type="entry name" value="DHC_N2"/>
    <property type="match status" value="2"/>
</dbReference>
<gene>
    <name evidence="16" type="ORF">JKP88DRAFT_243756</name>
</gene>
<name>A0A835ZBK4_9STRA</name>
<dbReference type="InterPro" id="IPR026983">
    <property type="entry name" value="DHC"/>
</dbReference>
<dbReference type="GO" id="GO:0005930">
    <property type="term" value="C:axoneme"/>
    <property type="evidence" value="ECO:0007669"/>
    <property type="project" value="UniProtKB-SubCell"/>
</dbReference>
<keyword evidence="7" id="KW-0243">Dynein</keyword>
<dbReference type="SMART" id="SM00382">
    <property type="entry name" value="AAA"/>
    <property type="match status" value="2"/>
</dbReference>
<dbReference type="InterPro" id="IPR027417">
    <property type="entry name" value="P-loop_NTPase"/>
</dbReference>
<evidence type="ECO:0000256" key="6">
    <source>
        <dbReference type="ARBA" id="ARBA00022840"/>
    </source>
</evidence>
<dbReference type="GO" id="GO:0051959">
    <property type="term" value="F:dynein light intermediate chain binding"/>
    <property type="evidence" value="ECO:0007669"/>
    <property type="project" value="InterPro"/>
</dbReference>
<dbReference type="Proteomes" id="UP000664859">
    <property type="component" value="Unassembled WGS sequence"/>
</dbReference>
<comment type="subcellular location">
    <subcellularLocation>
        <location evidence="1">Cytoplasm</location>
        <location evidence="1">Cytoskeleton</location>
        <location evidence="1">Cilium axoneme</location>
    </subcellularLocation>
</comment>
<dbReference type="EMBL" id="JAFCMP010000090">
    <property type="protein sequence ID" value="KAG5187234.1"/>
    <property type="molecule type" value="Genomic_DNA"/>
</dbReference>
<dbReference type="InterPro" id="IPR043157">
    <property type="entry name" value="Dynein_AAA1S"/>
</dbReference>
<dbReference type="FunFam" id="3.40.50.300:FF:000362">
    <property type="entry name" value="Dynein, axonemal, heavy chain 6"/>
    <property type="match status" value="1"/>
</dbReference>
<dbReference type="PANTHER" id="PTHR22878:SF68">
    <property type="entry name" value="DYNEIN HEAVY CHAIN 6, AXONEMAL-LIKE"/>
    <property type="match status" value="1"/>
</dbReference>
<dbReference type="Gene3D" id="1.10.8.720">
    <property type="entry name" value="Region D6 of dynein motor"/>
    <property type="match status" value="1"/>
</dbReference>
<evidence type="ECO:0000256" key="7">
    <source>
        <dbReference type="ARBA" id="ARBA00023017"/>
    </source>
</evidence>
<feature type="region of interest" description="Disordered" evidence="14">
    <location>
        <begin position="77"/>
        <end position="100"/>
    </location>
</feature>
<dbReference type="Pfam" id="PF17857">
    <property type="entry name" value="AAA_lid_1"/>
    <property type="match status" value="1"/>
</dbReference>
<dbReference type="FunFam" id="3.40.50.300:FF:001145">
    <property type="entry name" value="Putative dynein heavy chain"/>
    <property type="match status" value="1"/>
</dbReference>
<evidence type="ECO:0000256" key="10">
    <source>
        <dbReference type="ARBA" id="ARBA00023175"/>
    </source>
</evidence>
<dbReference type="GO" id="GO:0005874">
    <property type="term" value="C:microtubule"/>
    <property type="evidence" value="ECO:0007669"/>
    <property type="project" value="UniProtKB-KW"/>
</dbReference>
<dbReference type="GO" id="GO:0045505">
    <property type="term" value="F:dynein intermediate chain binding"/>
    <property type="evidence" value="ECO:0007669"/>
    <property type="project" value="InterPro"/>
</dbReference>
<proteinExistence type="inferred from homology"/>
<dbReference type="Pfam" id="PF12774">
    <property type="entry name" value="AAA_6"/>
    <property type="match status" value="1"/>
</dbReference>
<keyword evidence="4" id="KW-0493">Microtubule</keyword>
<keyword evidence="10" id="KW-0505">Motor protein</keyword>
<evidence type="ECO:0000256" key="4">
    <source>
        <dbReference type="ARBA" id="ARBA00022701"/>
    </source>
</evidence>
<dbReference type="InterPro" id="IPR041466">
    <property type="entry name" value="Dynein_AAA5_ext"/>
</dbReference>
<evidence type="ECO:0000313" key="17">
    <source>
        <dbReference type="Proteomes" id="UP000664859"/>
    </source>
</evidence>
<feature type="compositionally biased region" description="Polar residues" evidence="14">
    <location>
        <begin position="78"/>
        <end position="99"/>
    </location>
</feature>
<dbReference type="InterPro" id="IPR042219">
    <property type="entry name" value="AAA_lid_11_sf"/>
</dbReference>
<dbReference type="InterPro" id="IPR003593">
    <property type="entry name" value="AAA+_ATPase"/>
</dbReference>
<feature type="coiled-coil region" evidence="13">
    <location>
        <begin position="2936"/>
        <end position="2984"/>
    </location>
</feature>
<dbReference type="InterPro" id="IPR041228">
    <property type="entry name" value="Dynein_C"/>
</dbReference>
<dbReference type="SUPFAM" id="SSF52540">
    <property type="entry name" value="P-loop containing nucleoside triphosphate hydrolases"/>
    <property type="match status" value="4"/>
</dbReference>
<accession>A0A835ZBK4</accession>
<dbReference type="FunFam" id="1.10.8.1220:FF:000001">
    <property type="entry name" value="Dynein axonemal heavy chain 5"/>
    <property type="match status" value="1"/>
</dbReference>
<dbReference type="InterPro" id="IPR041658">
    <property type="entry name" value="AAA_lid_11"/>
</dbReference>
<evidence type="ECO:0000256" key="3">
    <source>
        <dbReference type="ARBA" id="ARBA00022490"/>
    </source>
</evidence>